<gene>
    <name evidence="2" type="ORF">DERYTH_LOCUS1987</name>
</gene>
<feature type="compositionally biased region" description="Polar residues" evidence="1">
    <location>
        <begin position="52"/>
        <end position="76"/>
    </location>
</feature>
<feature type="compositionally biased region" description="Basic and acidic residues" evidence="1">
    <location>
        <begin position="108"/>
        <end position="123"/>
    </location>
</feature>
<dbReference type="Proteomes" id="UP000789405">
    <property type="component" value="Unassembled WGS sequence"/>
</dbReference>
<feature type="region of interest" description="Disordered" evidence="1">
    <location>
        <begin position="15"/>
        <end position="76"/>
    </location>
</feature>
<accession>A0A9N8WCV9</accession>
<evidence type="ECO:0000313" key="2">
    <source>
        <dbReference type="EMBL" id="CAG8482277.1"/>
    </source>
</evidence>
<feature type="region of interest" description="Disordered" evidence="1">
    <location>
        <begin position="101"/>
        <end position="127"/>
    </location>
</feature>
<proteinExistence type="predicted"/>
<dbReference type="EMBL" id="CAJVPY010000591">
    <property type="protein sequence ID" value="CAG8482277.1"/>
    <property type="molecule type" value="Genomic_DNA"/>
</dbReference>
<sequence>MRKNLKGSIPFEFIYSEAESSSEDEPVEKPISRPSVSLPTKLTDSDEEGIFTSLSEESVNSDQSVTSEPSYFSVESDSSTVENIGFLGSSESSKIDLERNFEKSSGQDFDKSQEAPQSKDHKSLPNRLTTNKFSILSTVYDKPYVGNENSMEMENSIQLSCTNPGCREVFACEEDLRNHLLSQYNPTKCRNVISQQSNSNIVDTNANKLDSYKRFERNKHIINDQKDDSCNRQRRNINFLTRNIHRNSPNITRDEPQHGKYFTSGSHLNGHDVHNHSESSEDNNNRHFIFRGQTCNNDSSENILKTYSNRFQPIRYDKQKYKTKEFTTGPINSLDPARYIREEKRYDQKFRTEEELKNQVSYNCKEQRFKQRFIYEGGRTIHLTKDHPHISKVYNRRFTQDVSMFYLSLLILFDLFVEYF</sequence>
<feature type="region of interest" description="Disordered" evidence="1">
    <location>
        <begin position="246"/>
        <end position="284"/>
    </location>
</feature>
<dbReference type="OrthoDB" id="2368667at2759"/>
<reference evidence="2" key="1">
    <citation type="submission" date="2021-06" db="EMBL/GenBank/DDBJ databases">
        <authorList>
            <person name="Kallberg Y."/>
            <person name="Tangrot J."/>
            <person name="Rosling A."/>
        </authorList>
    </citation>
    <scope>NUCLEOTIDE SEQUENCE</scope>
    <source>
        <strain evidence="2">MA453B</strain>
    </source>
</reference>
<dbReference type="AlphaFoldDB" id="A0A9N8WCV9"/>
<comment type="caution">
    <text evidence="2">The sequence shown here is derived from an EMBL/GenBank/DDBJ whole genome shotgun (WGS) entry which is preliminary data.</text>
</comment>
<name>A0A9N8WCV9_9GLOM</name>
<organism evidence="2 3">
    <name type="scientific">Dentiscutata erythropus</name>
    <dbReference type="NCBI Taxonomy" id="1348616"/>
    <lineage>
        <taxon>Eukaryota</taxon>
        <taxon>Fungi</taxon>
        <taxon>Fungi incertae sedis</taxon>
        <taxon>Mucoromycota</taxon>
        <taxon>Glomeromycotina</taxon>
        <taxon>Glomeromycetes</taxon>
        <taxon>Diversisporales</taxon>
        <taxon>Gigasporaceae</taxon>
        <taxon>Dentiscutata</taxon>
    </lineage>
</organism>
<evidence type="ECO:0000313" key="3">
    <source>
        <dbReference type="Proteomes" id="UP000789405"/>
    </source>
</evidence>
<feature type="compositionally biased region" description="Basic and acidic residues" evidence="1">
    <location>
        <begin position="269"/>
        <end position="284"/>
    </location>
</feature>
<evidence type="ECO:0000256" key="1">
    <source>
        <dbReference type="SAM" id="MobiDB-lite"/>
    </source>
</evidence>
<protein>
    <submittedName>
        <fullName evidence="2">20975_t:CDS:1</fullName>
    </submittedName>
</protein>
<keyword evidence="3" id="KW-1185">Reference proteome</keyword>